<organism evidence="1 2">
    <name type="scientific">Virgibacillus natechei</name>
    <dbReference type="NCBI Taxonomy" id="1216297"/>
    <lineage>
        <taxon>Bacteria</taxon>
        <taxon>Bacillati</taxon>
        <taxon>Bacillota</taxon>
        <taxon>Bacilli</taxon>
        <taxon>Bacillales</taxon>
        <taxon>Bacillaceae</taxon>
        <taxon>Virgibacillus</taxon>
    </lineage>
</organism>
<reference evidence="1 2" key="1">
    <citation type="submission" date="2021-03" db="EMBL/GenBank/DDBJ databases">
        <title>Genomic Encyclopedia of Type Strains, Phase IV (KMG-IV): sequencing the most valuable type-strain genomes for metagenomic binning, comparative biology and taxonomic classification.</title>
        <authorList>
            <person name="Goeker M."/>
        </authorList>
    </citation>
    <scope>NUCLEOTIDE SEQUENCE [LARGE SCALE GENOMIC DNA]</scope>
    <source>
        <strain evidence="1 2">DSM 25609</strain>
    </source>
</reference>
<gene>
    <name evidence="1" type="ORF">J2Z83_003763</name>
</gene>
<evidence type="ECO:0000313" key="1">
    <source>
        <dbReference type="EMBL" id="MBP1971612.1"/>
    </source>
</evidence>
<comment type="caution">
    <text evidence="1">The sequence shown here is derived from an EMBL/GenBank/DDBJ whole genome shotgun (WGS) entry which is preliminary data.</text>
</comment>
<accession>A0ABS4IKX2</accession>
<dbReference type="EMBL" id="JAGGKX010000029">
    <property type="protein sequence ID" value="MBP1971612.1"/>
    <property type="molecule type" value="Genomic_DNA"/>
</dbReference>
<keyword evidence="2" id="KW-1185">Reference proteome</keyword>
<dbReference type="Proteomes" id="UP001519345">
    <property type="component" value="Unassembled WGS sequence"/>
</dbReference>
<evidence type="ECO:0000313" key="2">
    <source>
        <dbReference type="Proteomes" id="UP001519345"/>
    </source>
</evidence>
<proteinExistence type="predicted"/>
<sequence length="37" mass="4353">MKIFVRETTTKTADGDKLTRIETFNSKVDNFSYILRL</sequence>
<name>A0ABS4IKX2_9BACI</name>
<protein>
    <submittedName>
        <fullName evidence="1">Uncharacterized protein</fullName>
    </submittedName>
</protein>